<dbReference type="PANTHER" id="PTHR46148">
    <property type="entry name" value="CHROMO DOMAIN-CONTAINING PROTEIN"/>
    <property type="match status" value="1"/>
</dbReference>
<dbReference type="InterPro" id="IPR056924">
    <property type="entry name" value="SH3_Tf2-1"/>
</dbReference>
<dbReference type="AlphaFoldDB" id="A0AAF0T5H9"/>
<dbReference type="Proteomes" id="UP001234989">
    <property type="component" value="Chromosome 1"/>
</dbReference>
<evidence type="ECO:0000259" key="1">
    <source>
        <dbReference type="Pfam" id="PF24626"/>
    </source>
</evidence>
<dbReference type="EMBL" id="CP133612">
    <property type="protein sequence ID" value="WMV08602.1"/>
    <property type="molecule type" value="Genomic_DNA"/>
</dbReference>
<dbReference type="Pfam" id="PF24626">
    <property type="entry name" value="SH3_Tf2-1"/>
    <property type="match status" value="1"/>
</dbReference>
<sequence length="139" mass="16461">MAPFEALYGAPDQVRVIQDRLRTAQSRHQIYADQRRRPLRFSIGDRVFLRVSPMKGVMRFGRRGKLSPRYIGPFEVLRTVGEYDAVELDDRLTFVEEPFAILARDVRRLCSRAISVVKVRWRHRPVEEATWETEQEMRE</sequence>
<proteinExistence type="predicted"/>
<evidence type="ECO:0000313" key="3">
    <source>
        <dbReference type="Proteomes" id="UP001234989"/>
    </source>
</evidence>
<gene>
    <name evidence="2" type="ORF">MTR67_001987</name>
</gene>
<accession>A0AAF0T5H9</accession>
<name>A0AAF0T5H9_SOLVR</name>
<keyword evidence="3" id="KW-1185">Reference proteome</keyword>
<dbReference type="PANTHER" id="PTHR46148:SF60">
    <property type="entry name" value="CHROMO DOMAIN-CONTAINING PROTEIN"/>
    <property type="match status" value="1"/>
</dbReference>
<feature type="domain" description="Tf2-1-like SH3-like" evidence="1">
    <location>
        <begin position="44"/>
        <end position="82"/>
    </location>
</feature>
<protein>
    <recommendedName>
        <fullName evidence="1">Tf2-1-like SH3-like domain-containing protein</fullName>
    </recommendedName>
</protein>
<organism evidence="2 3">
    <name type="scientific">Solanum verrucosum</name>
    <dbReference type="NCBI Taxonomy" id="315347"/>
    <lineage>
        <taxon>Eukaryota</taxon>
        <taxon>Viridiplantae</taxon>
        <taxon>Streptophyta</taxon>
        <taxon>Embryophyta</taxon>
        <taxon>Tracheophyta</taxon>
        <taxon>Spermatophyta</taxon>
        <taxon>Magnoliopsida</taxon>
        <taxon>eudicotyledons</taxon>
        <taxon>Gunneridae</taxon>
        <taxon>Pentapetalae</taxon>
        <taxon>asterids</taxon>
        <taxon>lamiids</taxon>
        <taxon>Solanales</taxon>
        <taxon>Solanaceae</taxon>
        <taxon>Solanoideae</taxon>
        <taxon>Solaneae</taxon>
        <taxon>Solanum</taxon>
    </lineage>
</organism>
<evidence type="ECO:0000313" key="2">
    <source>
        <dbReference type="EMBL" id="WMV08602.1"/>
    </source>
</evidence>
<reference evidence="2" key="1">
    <citation type="submission" date="2023-08" db="EMBL/GenBank/DDBJ databases">
        <title>A de novo genome assembly of Solanum verrucosum Schlechtendal, a Mexican diploid species geographically isolated from the other diploid A-genome species in potato relatives.</title>
        <authorList>
            <person name="Hosaka K."/>
        </authorList>
    </citation>
    <scope>NUCLEOTIDE SEQUENCE</scope>
    <source>
        <tissue evidence="2">Young leaves</tissue>
    </source>
</reference>